<name>A0A9W8WTW5_9PLEO</name>
<gene>
    <name evidence="2" type="ORF">N0V87_007956</name>
</gene>
<evidence type="ECO:0000313" key="3">
    <source>
        <dbReference type="Proteomes" id="UP001140562"/>
    </source>
</evidence>
<feature type="compositionally biased region" description="Basic and acidic residues" evidence="1">
    <location>
        <begin position="123"/>
        <end position="133"/>
    </location>
</feature>
<reference evidence="2" key="1">
    <citation type="submission" date="2022-10" db="EMBL/GenBank/DDBJ databases">
        <title>Tapping the CABI collections for fungal endophytes: first genome assemblies for Collariella, Neodidymelliopsis, Ascochyta clinopodiicola, Didymella pomorum, Didymosphaeria variabile, Neocosmospora piperis and Neocucurbitaria cava.</title>
        <authorList>
            <person name="Hill R."/>
        </authorList>
    </citation>
    <scope>NUCLEOTIDE SEQUENCE</scope>
    <source>
        <strain evidence="2">IMI 360193</strain>
    </source>
</reference>
<feature type="compositionally biased region" description="Basic and acidic residues" evidence="1">
    <location>
        <begin position="50"/>
        <end position="63"/>
    </location>
</feature>
<evidence type="ECO:0000256" key="1">
    <source>
        <dbReference type="SAM" id="MobiDB-lite"/>
    </source>
</evidence>
<organism evidence="2 3">
    <name type="scientific">Didymella glomerata</name>
    <dbReference type="NCBI Taxonomy" id="749621"/>
    <lineage>
        <taxon>Eukaryota</taxon>
        <taxon>Fungi</taxon>
        <taxon>Dikarya</taxon>
        <taxon>Ascomycota</taxon>
        <taxon>Pezizomycotina</taxon>
        <taxon>Dothideomycetes</taxon>
        <taxon>Pleosporomycetidae</taxon>
        <taxon>Pleosporales</taxon>
        <taxon>Pleosporineae</taxon>
        <taxon>Didymellaceae</taxon>
        <taxon>Didymella</taxon>
    </lineage>
</organism>
<evidence type="ECO:0000313" key="2">
    <source>
        <dbReference type="EMBL" id="KAJ4332979.1"/>
    </source>
</evidence>
<sequence>MSFASIGLLPLQASGVGPPQQRHPFLSKEEHAFLAAHEYTKAFERIREEEELKQRAKEQQKRDRKEKKARAKAQAAEAKGHTLGPKKTTAQRLKTYLKVKAIRKRQEALNQARLEKKRRRKEKRAERKTKAEHSISIVRSKLFPKIHRYHR</sequence>
<dbReference type="AlphaFoldDB" id="A0A9W8WTW5"/>
<accession>A0A9W8WTW5</accession>
<dbReference type="Proteomes" id="UP001140562">
    <property type="component" value="Unassembled WGS sequence"/>
</dbReference>
<comment type="caution">
    <text evidence="2">The sequence shown here is derived from an EMBL/GenBank/DDBJ whole genome shotgun (WGS) entry which is preliminary data.</text>
</comment>
<proteinExistence type="predicted"/>
<dbReference type="EMBL" id="JAPEUV010000104">
    <property type="protein sequence ID" value="KAJ4332979.1"/>
    <property type="molecule type" value="Genomic_DNA"/>
</dbReference>
<feature type="region of interest" description="Disordered" evidence="1">
    <location>
        <begin position="50"/>
        <end position="90"/>
    </location>
</feature>
<feature type="region of interest" description="Disordered" evidence="1">
    <location>
        <begin position="1"/>
        <end position="23"/>
    </location>
</feature>
<protein>
    <submittedName>
        <fullName evidence="2">Uncharacterized protein</fullName>
    </submittedName>
</protein>
<dbReference type="OrthoDB" id="3797001at2759"/>
<feature type="region of interest" description="Disordered" evidence="1">
    <location>
        <begin position="108"/>
        <end position="138"/>
    </location>
</feature>
<keyword evidence="3" id="KW-1185">Reference proteome</keyword>